<evidence type="ECO:0000259" key="6">
    <source>
        <dbReference type="PROSITE" id="PS51935"/>
    </source>
</evidence>
<accession>A0ABV9AQG7</accession>
<dbReference type="InterPro" id="IPR051794">
    <property type="entry name" value="PG_Endopeptidase_C40"/>
</dbReference>
<comment type="similarity">
    <text evidence="1">Belongs to the peptidase C40 family.</text>
</comment>
<evidence type="ECO:0000256" key="5">
    <source>
        <dbReference type="SAM" id="MobiDB-lite"/>
    </source>
</evidence>
<proteinExistence type="inferred from homology"/>
<dbReference type="PROSITE" id="PS51935">
    <property type="entry name" value="NLPC_P60"/>
    <property type="match status" value="1"/>
</dbReference>
<evidence type="ECO:0000313" key="8">
    <source>
        <dbReference type="Proteomes" id="UP001595839"/>
    </source>
</evidence>
<feature type="compositionally biased region" description="Low complexity" evidence="5">
    <location>
        <begin position="395"/>
        <end position="408"/>
    </location>
</feature>
<evidence type="ECO:0000256" key="2">
    <source>
        <dbReference type="ARBA" id="ARBA00022670"/>
    </source>
</evidence>
<dbReference type="RefSeq" id="WP_381163354.1">
    <property type="nucleotide sequence ID" value="NZ_JBHSFK010000011.1"/>
</dbReference>
<feature type="domain" description="NlpC/P60" evidence="6">
    <location>
        <begin position="595"/>
        <end position="713"/>
    </location>
</feature>
<dbReference type="InterPro" id="IPR000064">
    <property type="entry name" value="NLP_P60_dom"/>
</dbReference>
<evidence type="ECO:0000256" key="4">
    <source>
        <dbReference type="ARBA" id="ARBA00022807"/>
    </source>
</evidence>
<keyword evidence="2" id="KW-0645">Protease</keyword>
<dbReference type="InterPro" id="IPR038765">
    <property type="entry name" value="Papain-like_cys_pep_sf"/>
</dbReference>
<protein>
    <submittedName>
        <fullName evidence="7">NlpC/P60 family protein</fullName>
    </submittedName>
</protein>
<dbReference type="Proteomes" id="UP001595839">
    <property type="component" value="Unassembled WGS sequence"/>
</dbReference>
<keyword evidence="3" id="KW-0378">Hydrolase</keyword>
<evidence type="ECO:0000256" key="3">
    <source>
        <dbReference type="ARBA" id="ARBA00022801"/>
    </source>
</evidence>
<feature type="region of interest" description="Disordered" evidence="5">
    <location>
        <begin position="368"/>
        <end position="462"/>
    </location>
</feature>
<name>A0ABV9AQG7_9ACTN</name>
<gene>
    <name evidence="7" type="ORF">ACFPIH_19270</name>
</gene>
<feature type="region of interest" description="Disordered" evidence="5">
    <location>
        <begin position="321"/>
        <end position="352"/>
    </location>
</feature>
<organism evidence="7 8">
    <name type="scientific">Streptomyces vulcanius</name>
    <dbReference type="NCBI Taxonomy" id="1441876"/>
    <lineage>
        <taxon>Bacteria</taxon>
        <taxon>Bacillati</taxon>
        <taxon>Actinomycetota</taxon>
        <taxon>Actinomycetes</taxon>
        <taxon>Kitasatosporales</taxon>
        <taxon>Streptomycetaceae</taxon>
        <taxon>Streptomyces</taxon>
    </lineage>
</organism>
<feature type="region of interest" description="Disordered" evidence="5">
    <location>
        <begin position="73"/>
        <end position="98"/>
    </location>
</feature>
<dbReference type="SUPFAM" id="SSF54001">
    <property type="entry name" value="Cysteine proteinases"/>
    <property type="match status" value="1"/>
</dbReference>
<feature type="region of interest" description="Disordered" evidence="5">
    <location>
        <begin position="161"/>
        <end position="193"/>
    </location>
</feature>
<evidence type="ECO:0000313" key="7">
    <source>
        <dbReference type="EMBL" id="MFC4501647.1"/>
    </source>
</evidence>
<keyword evidence="8" id="KW-1185">Reference proteome</keyword>
<dbReference type="Pfam" id="PF00877">
    <property type="entry name" value="NLPC_P60"/>
    <property type="match status" value="1"/>
</dbReference>
<feature type="compositionally biased region" description="Low complexity" evidence="5">
    <location>
        <begin position="343"/>
        <end position="352"/>
    </location>
</feature>
<evidence type="ECO:0000256" key="1">
    <source>
        <dbReference type="ARBA" id="ARBA00007074"/>
    </source>
</evidence>
<feature type="region of interest" description="Disordered" evidence="5">
    <location>
        <begin position="21"/>
        <end position="59"/>
    </location>
</feature>
<dbReference type="PANTHER" id="PTHR47359">
    <property type="entry name" value="PEPTIDOGLYCAN DL-ENDOPEPTIDASE CWLO"/>
    <property type="match status" value="1"/>
</dbReference>
<comment type="caution">
    <text evidence="7">The sequence shown here is derived from an EMBL/GenBank/DDBJ whole genome shotgun (WGS) entry which is preliminary data.</text>
</comment>
<feature type="compositionally biased region" description="Low complexity" evidence="5">
    <location>
        <begin position="161"/>
        <end position="178"/>
    </location>
</feature>
<feature type="compositionally biased region" description="Polar residues" evidence="5">
    <location>
        <begin position="27"/>
        <end position="44"/>
    </location>
</feature>
<feature type="compositionally biased region" description="Pro residues" evidence="5">
    <location>
        <begin position="322"/>
        <end position="335"/>
    </location>
</feature>
<dbReference type="EMBL" id="JBHSFK010000011">
    <property type="protein sequence ID" value="MFC4501647.1"/>
    <property type="molecule type" value="Genomic_DNA"/>
</dbReference>
<dbReference type="Gene3D" id="3.90.1720.10">
    <property type="entry name" value="endopeptidase domain like (from Nostoc punctiforme)"/>
    <property type="match status" value="1"/>
</dbReference>
<sequence length="713" mass="71943">MATEVGEPSRAEIQQRVNSLYDRAESDTGNYNATRAMSNANRRSGVSLARGRGEGGPSVESVARRWFEGARNSIGPTVPAVLPADRMPAPQTPRPVRIPKELERLVEGGGGPPALESGRRLELEAPARRTPELPGRAVAALPAAPERMPAALEPPRAEPLALPAAPAAPGGSAAAAPANRQASLKNNKEKAGRKLATARDLLARALSQPTPAPAPQPSQLTTSMPVVQTAPQQMMAQAGHVQPQAPQQMMAQPAHVQPQAPQQMMAQPAPTQAMPAQPMAAPVTAPMRAVPSQPGDTAEQQAYRAEAAAAWAGQATAAVPTVAPPAPANDNPPMPEAKIMTPGAGSASGAGAAFPTSEFGVAQPAFRFPMPGEAENTPPSGTPMLQNGPGTGSFAFPMPDAAPAPQAGPGTGSFAFPMPDAAVAAPQAGPGTGSFTYPVPDAGPPTPAAGIPAPRQPGPASGSFALPMPEAAPWPTPQAAPWPTPQAGPDTGMFTYPVPDAGPATPPAGIPVAQAGPVTGSYAFPMPDAGYGGATAVAAPMAPAAPMAQVPQPAPAPAPVFAQAIPAPAPVPAVETVPVPAPVGVTTTATGTAYLGKADKALAFARAQVGRPCLPGATGPESYDCSSLTQAAWRAAGVTLPRSAIDQAKAFTRVGLNELRAGDLVFFHDDLSHVGLCTDGGNMIHAPGPGAYIREESVLAVGEGTVRGAVRPA</sequence>
<reference evidence="8" key="1">
    <citation type="journal article" date="2019" name="Int. J. Syst. Evol. Microbiol.">
        <title>The Global Catalogue of Microorganisms (GCM) 10K type strain sequencing project: providing services to taxonomists for standard genome sequencing and annotation.</title>
        <authorList>
            <consortium name="The Broad Institute Genomics Platform"/>
            <consortium name="The Broad Institute Genome Sequencing Center for Infectious Disease"/>
            <person name="Wu L."/>
            <person name="Ma J."/>
        </authorList>
    </citation>
    <scope>NUCLEOTIDE SEQUENCE [LARGE SCALE GENOMIC DNA]</scope>
    <source>
        <strain evidence="8">CGMCC 4.7177</strain>
    </source>
</reference>
<dbReference type="PANTHER" id="PTHR47359:SF3">
    <property type="entry name" value="NLP_P60 DOMAIN-CONTAINING PROTEIN-RELATED"/>
    <property type="match status" value="1"/>
</dbReference>
<keyword evidence="4" id="KW-0788">Thiol protease</keyword>